<dbReference type="RefSeq" id="WP_169626246.1">
    <property type="nucleotide sequence ID" value="NZ_JABBNT010000004.1"/>
</dbReference>
<evidence type="ECO:0000256" key="1">
    <source>
        <dbReference type="SAM" id="Phobius"/>
    </source>
</evidence>
<keyword evidence="3" id="KW-1185">Reference proteome</keyword>
<sequence length="202" mass="23586">MKPLVIRYPLFWLGGAVLIGTALCIMLVSWATPHWEWFRAHVPVKQFIPACELYDFETSFSGVNALNFLEGEPTEEFWSELRNDIRKAEYEDEQMFPERSSRSTIFISGKVYTPLSWFDPTHDTGKYDDEPEKRMYYWTMSVAYRIYQKRLAAGRFDGVDMSDFKATPSSIYNRDAKTDLMAFNECGFLEELIMRGGRFAEP</sequence>
<name>A0A7Y0E3P4_9PROT</name>
<keyword evidence="1" id="KW-1133">Transmembrane helix</keyword>
<dbReference type="EMBL" id="JABBNT010000004">
    <property type="protein sequence ID" value="NMM45871.1"/>
    <property type="molecule type" value="Genomic_DNA"/>
</dbReference>
<dbReference type="Proteomes" id="UP000539372">
    <property type="component" value="Unassembled WGS sequence"/>
</dbReference>
<gene>
    <name evidence="2" type="ORF">HH303_15345</name>
</gene>
<comment type="caution">
    <text evidence="2">The sequence shown here is derived from an EMBL/GenBank/DDBJ whole genome shotgun (WGS) entry which is preliminary data.</text>
</comment>
<evidence type="ECO:0000313" key="2">
    <source>
        <dbReference type="EMBL" id="NMM45871.1"/>
    </source>
</evidence>
<protein>
    <submittedName>
        <fullName evidence="2">Uncharacterized protein</fullName>
    </submittedName>
</protein>
<reference evidence="2 3" key="1">
    <citation type="submission" date="2020-04" db="EMBL/GenBank/DDBJ databases">
        <title>Rhodospirillaceae bacterium KN72 isolated from deep sea.</title>
        <authorList>
            <person name="Zhang D.-C."/>
        </authorList>
    </citation>
    <scope>NUCLEOTIDE SEQUENCE [LARGE SCALE GENOMIC DNA]</scope>
    <source>
        <strain evidence="2 3">KN72</strain>
    </source>
</reference>
<keyword evidence="1" id="KW-0812">Transmembrane</keyword>
<proteinExistence type="predicted"/>
<keyword evidence="1" id="KW-0472">Membrane</keyword>
<feature type="transmembrane region" description="Helical" evidence="1">
    <location>
        <begin position="12"/>
        <end position="31"/>
    </location>
</feature>
<organism evidence="2 3">
    <name type="scientific">Pacificispira spongiicola</name>
    <dbReference type="NCBI Taxonomy" id="2729598"/>
    <lineage>
        <taxon>Bacteria</taxon>
        <taxon>Pseudomonadati</taxon>
        <taxon>Pseudomonadota</taxon>
        <taxon>Alphaproteobacteria</taxon>
        <taxon>Rhodospirillales</taxon>
        <taxon>Rhodospirillaceae</taxon>
        <taxon>Pacificispira</taxon>
    </lineage>
</organism>
<evidence type="ECO:0000313" key="3">
    <source>
        <dbReference type="Proteomes" id="UP000539372"/>
    </source>
</evidence>
<dbReference type="AlphaFoldDB" id="A0A7Y0E3P4"/>
<accession>A0A7Y0E3P4</accession>